<reference evidence="2" key="1">
    <citation type="submission" date="2023-04" db="EMBL/GenBank/DDBJ databases">
        <title>Candida boidinii NBRC 10035.</title>
        <authorList>
            <person name="Ichikawa N."/>
            <person name="Sato H."/>
            <person name="Tonouchi N."/>
        </authorList>
    </citation>
    <scope>NUCLEOTIDE SEQUENCE</scope>
    <source>
        <strain evidence="2">NBRC 10035</strain>
    </source>
</reference>
<dbReference type="SUPFAM" id="SSF81383">
    <property type="entry name" value="F-box domain"/>
    <property type="match status" value="1"/>
</dbReference>
<evidence type="ECO:0000313" key="2">
    <source>
        <dbReference type="EMBL" id="GME67722.1"/>
    </source>
</evidence>
<proteinExistence type="predicted"/>
<dbReference type="EMBL" id="BSXN01000237">
    <property type="protein sequence ID" value="GME67722.1"/>
    <property type="molecule type" value="Genomic_DNA"/>
</dbReference>
<comment type="caution">
    <text evidence="2">The sequence shown here is derived from an EMBL/GenBank/DDBJ whole genome shotgun (WGS) entry which is preliminary data.</text>
</comment>
<dbReference type="AlphaFoldDB" id="A0A9W6WF57"/>
<evidence type="ECO:0000313" key="3">
    <source>
        <dbReference type="Proteomes" id="UP001165120"/>
    </source>
</evidence>
<sequence length="308" mass="36764">MSENYAYSNGHTHTSVYNYNEYENSSVTTEFEFQKLPLELQLKVITYLDYVDLDNMSKVNDYYRSLIRKNYFNYLLNIRNSNVKYRLENWIKNLKPDLRDVLVQRAVSYKNLYLLFYSHSGLVNRSINYELNSLLHQFRISQYINKMIKRTKLNKFFQDRPSKCELISRNILKDDNYKSNRSKFLKCFSSNANSINCVNSNLSNWLIVNRIIELEKENISFFLSNFIRLTRLHTNLESRFNRSNHIKFVETNKDYKEFVKTVNFFENLILNNSNSLCNDLILNEKPLKPVKKVLKAEVCGNNITFVRT</sequence>
<evidence type="ECO:0000259" key="1">
    <source>
        <dbReference type="PROSITE" id="PS50181"/>
    </source>
</evidence>
<dbReference type="OrthoDB" id="10634032at2759"/>
<keyword evidence="3" id="KW-1185">Reference proteome</keyword>
<feature type="domain" description="F-box" evidence="1">
    <location>
        <begin position="30"/>
        <end position="75"/>
    </location>
</feature>
<dbReference type="PROSITE" id="PS50181">
    <property type="entry name" value="FBOX"/>
    <property type="match status" value="1"/>
</dbReference>
<dbReference type="Pfam" id="PF00646">
    <property type="entry name" value="F-box"/>
    <property type="match status" value="1"/>
</dbReference>
<dbReference type="InterPro" id="IPR036047">
    <property type="entry name" value="F-box-like_dom_sf"/>
</dbReference>
<name>A0A9W6WF57_CANBO</name>
<gene>
    <name evidence="2" type="ORF">Cboi02_000109800</name>
</gene>
<protein>
    <submittedName>
        <fullName evidence="2">Unnamed protein product</fullName>
    </submittedName>
</protein>
<organism evidence="2 3">
    <name type="scientific">Candida boidinii</name>
    <name type="common">Yeast</name>
    <dbReference type="NCBI Taxonomy" id="5477"/>
    <lineage>
        <taxon>Eukaryota</taxon>
        <taxon>Fungi</taxon>
        <taxon>Dikarya</taxon>
        <taxon>Ascomycota</taxon>
        <taxon>Saccharomycotina</taxon>
        <taxon>Pichiomycetes</taxon>
        <taxon>Pichiales</taxon>
        <taxon>Pichiaceae</taxon>
        <taxon>Ogataea</taxon>
        <taxon>Ogataea/Candida clade</taxon>
    </lineage>
</organism>
<dbReference type="Proteomes" id="UP001165120">
    <property type="component" value="Unassembled WGS sequence"/>
</dbReference>
<accession>A0A9W6WF57</accession>
<dbReference type="InterPro" id="IPR001810">
    <property type="entry name" value="F-box_dom"/>
</dbReference>